<reference evidence="1 2" key="1">
    <citation type="journal article" date="2014" name="Genome Biol.">
        <title>Transcriptome and methylome profiling reveals relics of genome dominance in the mesopolyploid Brassica oleracea.</title>
        <authorList>
            <person name="Parkin I.A."/>
            <person name="Koh C."/>
            <person name="Tang H."/>
            <person name="Robinson S.J."/>
            <person name="Kagale S."/>
            <person name="Clarke W.E."/>
            <person name="Town C.D."/>
            <person name="Nixon J."/>
            <person name="Krishnakumar V."/>
            <person name="Bidwell S.L."/>
            <person name="Denoeud F."/>
            <person name="Belcram H."/>
            <person name="Links M.G."/>
            <person name="Just J."/>
            <person name="Clarke C."/>
            <person name="Bender T."/>
            <person name="Huebert T."/>
            <person name="Mason A.S."/>
            <person name="Pires J.C."/>
            <person name="Barker G."/>
            <person name="Moore J."/>
            <person name="Walley P.G."/>
            <person name="Manoli S."/>
            <person name="Batley J."/>
            <person name="Edwards D."/>
            <person name="Nelson M.N."/>
            <person name="Wang X."/>
            <person name="Paterson A.H."/>
            <person name="King G."/>
            <person name="Bancroft I."/>
            <person name="Chalhoub B."/>
            <person name="Sharpe A.G."/>
        </authorList>
    </citation>
    <scope>NUCLEOTIDE SEQUENCE</scope>
    <source>
        <strain evidence="1 2">cv. TO1000</strain>
    </source>
</reference>
<proteinExistence type="predicted"/>
<evidence type="ECO:0000313" key="2">
    <source>
        <dbReference type="Proteomes" id="UP000032141"/>
    </source>
</evidence>
<dbReference type="AlphaFoldDB" id="A0A0D3CE85"/>
<dbReference type="SUPFAM" id="SSF50494">
    <property type="entry name" value="Trypsin-like serine proteases"/>
    <property type="match status" value="2"/>
</dbReference>
<dbReference type="Pfam" id="PF13365">
    <property type="entry name" value="Trypsin_2"/>
    <property type="match status" value="2"/>
</dbReference>
<dbReference type="STRING" id="109376.A0A0D3CE85"/>
<keyword evidence="2" id="KW-1185">Reference proteome</keyword>
<dbReference type="InterPro" id="IPR009003">
    <property type="entry name" value="Peptidase_S1_PA"/>
</dbReference>
<name>A0A0D3CE85_BRAOL</name>
<dbReference type="PANTHER" id="PTHR21004">
    <property type="entry name" value="SERINE PROTEASE-RELATED"/>
    <property type="match status" value="1"/>
</dbReference>
<sequence>RFLTKSKPQNQFCLSFVLIYPVRIRKNQILPSLSTMDPSKVVTFSRNLAVLVKLQGPDPKGLKMRKHAFHQYHYGNTTLSASGVLFPRSILCEDGQDMALVLTVASLVEPFLTLAHRASISQEAVKLIPGARIEIMVEGQLNSEKEDPFWVPAQLLSLVDVPASSAALQSLIETSVGSKDSGWDVGWSLVSGDAVSQPSTNMKHYSKPLMQRDEPNDAKFMAKSATRMALLGVSLSLLGQPKINLASPSSKGDTLVTLGSPFGILSPLHFFNSVSTGSISNCYSSGSLKNSLIIADVRCLPGMEGAPVFGKNGHLIGILIRPLRQKNSGVEVQLVVPWGAITAACSHLLLEEPSHEILRIKPDASIPVQVAVGKAMESICLITVNDGVWASGVVLNEQGLILTNAHLLEPWRFGKGGLVYGEGDDNGLRPHVLGAEEFSSTRSRFWEQESQTLPRKAPTDLHVKKYKHNFLQSGHRDIRVRLCEQDSWTWCPAKVVYICKEQLDVALLQLEDVPGKLQPIAADFSSPPLGTPAHVVGHGLFGPRCGLSPSVCSGVVAKVVHTKKRLYAQLILQNVREFPAMLETTAAVHPGGSGGAVVNSSGHMIGLVTSNARHGAGTIIPHLNFSIPCAVLAPIFKFAQDMQNMEILQTLDQPNEELSSIWALMPSLSPKPKPNTEHSLPKLLKDVNNKQKKGSQFAKFIAESQEMFVKPTKLSRDVIPSKL</sequence>
<dbReference type="GO" id="GO:0016485">
    <property type="term" value="P:protein processing"/>
    <property type="evidence" value="ECO:0007669"/>
    <property type="project" value="InterPro"/>
</dbReference>
<dbReference type="Gramene" id="Bo5g055770.1">
    <property type="protein sequence ID" value="Bo5g055770.1"/>
    <property type="gene ID" value="Bo5g055770"/>
</dbReference>
<dbReference type="eggNOG" id="KOG1320">
    <property type="taxonomic scope" value="Eukaryota"/>
</dbReference>
<evidence type="ECO:0008006" key="3">
    <source>
        <dbReference type="Google" id="ProtNLM"/>
    </source>
</evidence>
<dbReference type="PANTHER" id="PTHR21004:SF0">
    <property type="entry name" value="PEROXISOMAL LEADER PEPTIDE-PROCESSING PROTEASE"/>
    <property type="match status" value="1"/>
</dbReference>
<dbReference type="OMA" id="CEQDSWT"/>
<organism evidence="1 2">
    <name type="scientific">Brassica oleracea var. oleracea</name>
    <dbReference type="NCBI Taxonomy" id="109376"/>
    <lineage>
        <taxon>Eukaryota</taxon>
        <taxon>Viridiplantae</taxon>
        <taxon>Streptophyta</taxon>
        <taxon>Embryophyta</taxon>
        <taxon>Tracheophyta</taxon>
        <taxon>Spermatophyta</taxon>
        <taxon>Magnoliopsida</taxon>
        <taxon>eudicotyledons</taxon>
        <taxon>Gunneridae</taxon>
        <taxon>Pentapetalae</taxon>
        <taxon>rosids</taxon>
        <taxon>malvids</taxon>
        <taxon>Brassicales</taxon>
        <taxon>Brassicaceae</taxon>
        <taxon>Brassiceae</taxon>
        <taxon>Brassica</taxon>
    </lineage>
</organism>
<reference evidence="1" key="2">
    <citation type="submission" date="2015-03" db="UniProtKB">
        <authorList>
            <consortium name="EnsemblPlants"/>
        </authorList>
    </citation>
    <scope>IDENTIFICATION</scope>
</reference>
<evidence type="ECO:0000313" key="1">
    <source>
        <dbReference type="EnsemblPlants" id="Bo5g055770.1"/>
    </source>
</evidence>
<dbReference type="Gene3D" id="2.40.10.10">
    <property type="entry name" value="Trypsin-like serine proteases"/>
    <property type="match status" value="3"/>
</dbReference>
<dbReference type="GO" id="GO:0005777">
    <property type="term" value="C:peroxisome"/>
    <property type="evidence" value="ECO:0007669"/>
    <property type="project" value="EnsemblPlants"/>
</dbReference>
<dbReference type="InterPro" id="IPR039245">
    <property type="entry name" value="TYSND1/DEG15"/>
</dbReference>
<protein>
    <recommendedName>
        <fullName evidence="3">Glyoxysomal processing protease, glyoxysomal</fullName>
    </recommendedName>
</protein>
<dbReference type="EnsemblPlants" id="Bo5g055770.1">
    <property type="protein sequence ID" value="Bo5g055770.1"/>
    <property type="gene ID" value="Bo5g055770"/>
</dbReference>
<dbReference type="HOGENOM" id="CLU_027990_0_0_1"/>
<dbReference type="FunFam" id="2.40.10.10:FF:000096">
    <property type="entry name" value="Glyoxysomal processing protease glyoxysomal"/>
    <property type="match status" value="1"/>
</dbReference>
<dbReference type="GO" id="GO:0004252">
    <property type="term" value="F:serine-type endopeptidase activity"/>
    <property type="evidence" value="ECO:0007669"/>
    <property type="project" value="InterPro"/>
</dbReference>
<accession>A0A0D3CE85</accession>
<dbReference type="FunFam" id="2.40.10.10:FF:000074">
    <property type="entry name" value="glyoxysomal processing protease, glyoxysomal-like"/>
    <property type="match status" value="1"/>
</dbReference>
<dbReference type="InterPro" id="IPR043504">
    <property type="entry name" value="Peptidase_S1_PA_chymotrypsin"/>
</dbReference>
<dbReference type="Proteomes" id="UP000032141">
    <property type="component" value="Chromosome C5"/>
</dbReference>